<dbReference type="InterPro" id="IPR051786">
    <property type="entry name" value="ASN_synthetase/amidase"/>
</dbReference>
<proteinExistence type="predicted"/>
<dbReference type="EMBL" id="BMGK01000012">
    <property type="protein sequence ID" value="GGE00611.1"/>
    <property type="molecule type" value="Genomic_DNA"/>
</dbReference>
<dbReference type="GO" id="GO:0004066">
    <property type="term" value="F:asparagine synthase (glutamine-hydrolyzing) activity"/>
    <property type="evidence" value="ECO:0007669"/>
    <property type="project" value="UniProtKB-EC"/>
</dbReference>
<keyword evidence="6" id="KW-1185">Reference proteome</keyword>
<dbReference type="InterPro" id="IPR001962">
    <property type="entry name" value="Asn_synthase"/>
</dbReference>
<dbReference type="Gene3D" id="3.40.50.620">
    <property type="entry name" value="HUPs"/>
    <property type="match status" value="1"/>
</dbReference>
<dbReference type="Pfam" id="PF00733">
    <property type="entry name" value="Asn_synthase"/>
    <property type="match status" value="1"/>
</dbReference>
<accession>A0A8J2YBQ8</accession>
<evidence type="ECO:0000313" key="5">
    <source>
        <dbReference type="EMBL" id="GGE00611.1"/>
    </source>
</evidence>
<dbReference type="InterPro" id="IPR014729">
    <property type="entry name" value="Rossmann-like_a/b/a_fold"/>
</dbReference>
<dbReference type="AlphaFoldDB" id="A0A8J2YBQ8"/>
<reference evidence="5" key="2">
    <citation type="submission" date="2020-09" db="EMBL/GenBank/DDBJ databases">
        <authorList>
            <person name="Sun Q."/>
            <person name="Zhou Y."/>
        </authorList>
    </citation>
    <scope>NUCLEOTIDE SEQUENCE</scope>
    <source>
        <strain evidence="5">CGMCC 1.12924</strain>
    </source>
</reference>
<evidence type="ECO:0000256" key="3">
    <source>
        <dbReference type="ARBA" id="ARBA00048741"/>
    </source>
</evidence>
<dbReference type="SUPFAM" id="SSF56235">
    <property type="entry name" value="N-terminal nucleophile aminohydrolases (Ntn hydrolases)"/>
    <property type="match status" value="1"/>
</dbReference>
<dbReference type="PANTHER" id="PTHR43284">
    <property type="entry name" value="ASPARAGINE SYNTHETASE (GLUTAMINE-HYDROLYZING)"/>
    <property type="match status" value="1"/>
</dbReference>
<gene>
    <name evidence="5" type="ORF">GCM10011312_25090</name>
</gene>
<dbReference type="GO" id="GO:0006529">
    <property type="term" value="P:asparagine biosynthetic process"/>
    <property type="evidence" value="ECO:0007669"/>
    <property type="project" value="InterPro"/>
</dbReference>
<dbReference type="Proteomes" id="UP000652231">
    <property type="component" value="Unassembled WGS sequence"/>
</dbReference>
<name>A0A8J2YBQ8_9FLAO</name>
<sequence length="520" mass="61622">MKEQKILLNYNYGFKWYSKENLYYKGYIFYKGEILNIDELESLLNSINSLLDFENLLKSFKGLFSIVFQKEATLYAAVDPTRTFPLFYHIQKQSILVTDNTFTDSFKDIVKDSNSSKQFLGMRYVLGKKTILNEVNQLQAGECVCFDGEINSMIYDSFSVGTNEIFKNVSLLKDMFENVIKNATQRLIKSASGRTIIVPLSGGYDSRLVVSLLYKEKYKNVICFTYGNKNNDEVQISKRVAEKLGYKWLLFETDKTYVTSDYLYDDEFKEFIKFSYNNTSLVVLQDYFFVREMKNKNLIPKDSIFAPGHSGDMLVGDYLYPSDIYIYNEREFTKQITKRHFVLKKYKSDKTIEKHLKKYYNKNKLSYSLIDNYNIKERQAKYVVNSVRNYEFFGYEHRMILWDQEISSFFRCLPFNLKLNAKFYKREIFELFFKELDIDFIPEAKRKRKKATLKKILLPYTPQVLINTLRETRSKPKNKFIGLPYKPLLDEMNKELGLNISDHFELLAEWIIKEQNDLIN</sequence>
<evidence type="ECO:0000313" key="6">
    <source>
        <dbReference type="Proteomes" id="UP000652231"/>
    </source>
</evidence>
<evidence type="ECO:0000259" key="4">
    <source>
        <dbReference type="Pfam" id="PF00733"/>
    </source>
</evidence>
<protein>
    <recommendedName>
        <fullName evidence="2">asparagine synthase (glutamine-hydrolyzing)</fullName>
        <ecNumber evidence="2">6.3.5.4</ecNumber>
    </recommendedName>
</protein>
<dbReference type="PANTHER" id="PTHR43284:SF1">
    <property type="entry name" value="ASPARAGINE SYNTHETASE"/>
    <property type="match status" value="1"/>
</dbReference>
<comment type="pathway">
    <text evidence="1">Amino-acid biosynthesis; L-asparagine biosynthesis; L-asparagine from L-aspartate (L-Gln route): step 1/1.</text>
</comment>
<feature type="domain" description="Asparagine synthetase" evidence="4">
    <location>
        <begin position="195"/>
        <end position="486"/>
    </location>
</feature>
<dbReference type="InterPro" id="IPR029055">
    <property type="entry name" value="Ntn_hydrolases_N"/>
</dbReference>
<reference evidence="5" key="1">
    <citation type="journal article" date="2014" name="Int. J. Syst. Evol. Microbiol.">
        <title>Complete genome sequence of Corynebacterium casei LMG S-19264T (=DSM 44701T), isolated from a smear-ripened cheese.</title>
        <authorList>
            <consortium name="US DOE Joint Genome Institute (JGI-PGF)"/>
            <person name="Walter F."/>
            <person name="Albersmeier A."/>
            <person name="Kalinowski J."/>
            <person name="Ruckert C."/>
        </authorList>
    </citation>
    <scope>NUCLEOTIDE SEQUENCE</scope>
    <source>
        <strain evidence="5">CGMCC 1.12924</strain>
    </source>
</reference>
<dbReference type="EC" id="6.3.5.4" evidence="2"/>
<comment type="catalytic activity">
    <reaction evidence="3">
        <text>L-aspartate + L-glutamine + ATP + H2O = L-asparagine + L-glutamate + AMP + diphosphate + H(+)</text>
        <dbReference type="Rhea" id="RHEA:12228"/>
        <dbReference type="ChEBI" id="CHEBI:15377"/>
        <dbReference type="ChEBI" id="CHEBI:15378"/>
        <dbReference type="ChEBI" id="CHEBI:29985"/>
        <dbReference type="ChEBI" id="CHEBI:29991"/>
        <dbReference type="ChEBI" id="CHEBI:30616"/>
        <dbReference type="ChEBI" id="CHEBI:33019"/>
        <dbReference type="ChEBI" id="CHEBI:58048"/>
        <dbReference type="ChEBI" id="CHEBI:58359"/>
        <dbReference type="ChEBI" id="CHEBI:456215"/>
        <dbReference type="EC" id="6.3.5.4"/>
    </reaction>
</comment>
<evidence type="ECO:0000256" key="2">
    <source>
        <dbReference type="ARBA" id="ARBA00012737"/>
    </source>
</evidence>
<comment type="caution">
    <text evidence="5">The sequence shown here is derived from an EMBL/GenBank/DDBJ whole genome shotgun (WGS) entry which is preliminary data.</text>
</comment>
<dbReference type="RefSeq" id="WP_188443075.1">
    <property type="nucleotide sequence ID" value="NZ_BMGK01000012.1"/>
</dbReference>
<organism evidence="5 6">
    <name type="scientific">Planktosalinus lacus</name>
    <dbReference type="NCBI Taxonomy" id="1526573"/>
    <lineage>
        <taxon>Bacteria</taxon>
        <taxon>Pseudomonadati</taxon>
        <taxon>Bacteroidota</taxon>
        <taxon>Flavobacteriia</taxon>
        <taxon>Flavobacteriales</taxon>
        <taxon>Flavobacteriaceae</taxon>
        <taxon>Planktosalinus</taxon>
    </lineage>
</organism>
<dbReference type="SUPFAM" id="SSF52402">
    <property type="entry name" value="Adenine nucleotide alpha hydrolases-like"/>
    <property type="match status" value="1"/>
</dbReference>
<evidence type="ECO:0000256" key="1">
    <source>
        <dbReference type="ARBA" id="ARBA00005187"/>
    </source>
</evidence>